<feature type="compositionally biased region" description="Polar residues" evidence="2">
    <location>
        <begin position="617"/>
        <end position="641"/>
    </location>
</feature>
<feature type="region of interest" description="Disordered" evidence="2">
    <location>
        <begin position="617"/>
        <end position="642"/>
    </location>
</feature>
<dbReference type="RefSeq" id="XP_016438382.1">
    <property type="nucleotide sequence ID" value="XM_016582896.1"/>
</dbReference>
<name>A0A1S3XES6_TOBAC</name>
<reference evidence="3" key="1">
    <citation type="submission" date="2025-08" db="UniProtKB">
        <authorList>
            <consortium name="RefSeq"/>
        </authorList>
    </citation>
    <scope>IDENTIFICATION</scope>
</reference>
<proteinExistence type="predicted"/>
<dbReference type="KEGG" id="nta:107764309"/>
<evidence type="ECO:0000313" key="3">
    <source>
        <dbReference type="RefSeq" id="XP_016438382.1"/>
    </source>
</evidence>
<organism evidence="3">
    <name type="scientific">Nicotiana tabacum</name>
    <name type="common">Common tobacco</name>
    <dbReference type="NCBI Taxonomy" id="4097"/>
    <lineage>
        <taxon>Eukaryota</taxon>
        <taxon>Viridiplantae</taxon>
        <taxon>Streptophyta</taxon>
        <taxon>Embryophyta</taxon>
        <taxon>Tracheophyta</taxon>
        <taxon>Spermatophyta</taxon>
        <taxon>Magnoliopsida</taxon>
        <taxon>eudicotyledons</taxon>
        <taxon>Gunneridae</taxon>
        <taxon>Pentapetalae</taxon>
        <taxon>asterids</taxon>
        <taxon>lamiids</taxon>
        <taxon>Solanales</taxon>
        <taxon>Solanaceae</taxon>
        <taxon>Nicotianoideae</taxon>
        <taxon>Nicotianeae</taxon>
        <taxon>Nicotiana</taxon>
    </lineage>
</organism>
<protein>
    <submittedName>
        <fullName evidence="3">FK506-binding protein 5 isoform X1</fullName>
    </submittedName>
</protein>
<dbReference type="AlphaFoldDB" id="A0A1S3XES6"/>
<feature type="compositionally biased region" description="Basic and acidic residues" evidence="2">
    <location>
        <begin position="466"/>
        <end position="478"/>
    </location>
</feature>
<feature type="region of interest" description="Disordered" evidence="2">
    <location>
        <begin position="460"/>
        <end position="542"/>
    </location>
</feature>
<dbReference type="InterPro" id="IPR043424">
    <property type="entry name" value="BLT-like"/>
</dbReference>
<feature type="compositionally biased region" description="Basic and acidic residues" evidence="2">
    <location>
        <begin position="522"/>
        <end position="532"/>
    </location>
</feature>
<gene>
    <name evidence="3" type="primary">LOC107764309</name>
</gene>
<feature type="coiled-coil region" evidence="1">
    <location>
        <begin position="312"/>
        <end position="438"/>
    </location>
</feature>
<feature type="region of interest" description="Disordered" evidence="2">
    <location>
        <begin position="1"/>
        <end position="32"/>
    </location>
</feature>
<evidence type="ECO:0000256" key="1">
    <source>
        <dbReference type="SAM" id="Coils"/>
    </source>
</evidence>
<feature type="compositionally biased region" description="Acidic residues" evidence="2">
    <location>
        <begin position="479"/>
        <end position="496"/>
    </location>
</feature>
<feature type="compositionally biased region" description="Polar residues" evidence="2">
    <location>
        <begin position="511"/>
        <end position="521"/>
    </location>
</feature>
<dbReference type="PANTHER" id="PTHR31071">
    <property type="entry name" value="GB|AAF24581.1"/>
    <property type="match status" value="1"/>
</dbReference>
<dbReference type="PaxDb" id="4097-A0A1S3XES6"/>
<sequence>MLRQNLYGDGRSGGKCNNKVRKRGGSTSSSSSLIQSYRLKRAILVGKKGGSSTPVPMWKMNNSRSPSLQNDSNCKSFKILQQQQTTAAKVIGSEKGKEILSVSARKLGATLWEINGVLTPNKKEEENFDGVERVVKSSSKFDSVALQLSHSPVSERMERSKVGSHRRRTSIGSQKLVQTDFSLQNGCSIEAMQVDQTQQNHAQTVNRHRLKDVRNGLSASKELLKVLNRVWGLNEHQSMCLSLFSAIKAELDRACIQVTKLIHEQRYNNSEVDVLLKQFEEEKAAWKLKEHDKIHTAITSIAKELKIEKKLRKQTERLNKKLGKELADTKNSLSKAVKELEGEKRAREILEQVCDELARGIGEDRAEVEELKRQSAKVREEVEKEREMLQLADVLREERVQMKLSEAKYQFEEKNAVVDKLRNELEAYLRSKKGQEQGGDDSPNYERIKELEKHLRETLPTTCYYQDKEKENAKVLSKEDDEEEEDDDDDDDDSADSDLHSIELNMDDNTKSYQWGSTLQNDPKRFSVSDKSKGRRSISEKFPAQSISIERETSDGIEWEFTAGGKENVDTFEQERSNVLENGGIFEFSSQVWKKECEDEIERYKMIKDLRDHIVSSTSRKTPTQGFSSPTKNWSQQNLPSNDAERVINEAFAVLQGAN</sequence>
<dbReference type="STRING" id="4097.A0A1S3XES6"/>
<evidence type="ECO:0000256" key="2">
    <source>
        <dbReference type="SAM" id="MobiDB-lite"/>
    </source>
</evidence>
<keyword evidence="1" id="KW-0175">Coiled coil</keyword>
<dbReference type="OrthoDB" id="691984at2759"/>
<accession>A0A1S3XES6</accession>
<dbReference type="PANTHER" id="PTHR31071:SF16">
    <property type="entry name" value="MYB-LIKE PROTEIN Z ISOFORM X1"/>
    <property type="match status" value="1"/>
</dbReference>